<dbReference type="InterPro" id="IPR023753">
    <property type="entry name" value="FAD/NAD-binding_dom"/>
</dbReference>
<dbReference type="Gene3D" id="3.30.390.30">
    <property type="match status" value="1"/>
</dbReference>
<evidence type="ECO:0000259" key="6">
    <source>
        <dbReference type="Pfam" id="PF14759"/>
    </source>
</evidence>
<dbReference type="SUPFAM" id="SSF51905">
    <property type="entry name" value="FAD/NAD(P)-binding domain"/>
    <property type="match status" value="1"/>
</dbReference>
<dbReference type="Pfam" id="PF14759">
    <property type="entry name" value="Reductase_C"/>
    <property type="match status" value="1"/>
</dbReference>
<keyword evidence="8" id="KW-1185">Reference proteome</keyword>
<protein>
    <submittedName>
        <fullName evidence="7">Ferredoxin reductase</fullName>
    </submittedName>
</protein>
<dbReference type="PANTHER" id="PTHR43557">
    <property type="entry name" value="APOPTOSIS-INDUCING FACTOR 1"/>
    <property type="match status" value="1"/>
</dbReference>
<accession>A0A1R4FRV4</accession>
<dbReference type="PRINTS" id="PR00368">
    <property type="entry name" value="FADPNR"/>
</dbReference>
<dbReference type="InterPro" id="IPR016156">
    <property type="entry name" value="FAD/NAD-linked_Rdtase_dimer_sf"/>
</dbReference>
<dbReference type="GO" id="GO:0016651">
    <property type="term" value="F:oxidoreductase activity, acting on NAD(P)H"/>
    <property type="evidence" value="ECO:0007669"/>
    <property type="project" value="TreeGrafter"/>
</dbReference>
<reference evidence="7 8" key="1">
    <citation type="submission" date="2017-02" db="EMBL/GenBank/DDBJ databases">
        <authorList>
            <person name="Peterson S.W."/>
        </authorList>
    </citation>
    <scope>NUCLEOTIDE SEQUENCE [LARGE SCALE GENOMIC DNA]</scope>
    <source>
        <strain evidence="7 8">B Ar 00.02</strain>
    </source>
</reference>
<dbReference type="AlphaFoldDB" id="A0A1R4FRV4"/>
<proteinExistence type="predicted"/>
<evidence type="ECO:0000313" key="8">
    <source>
        <dbReference type="Proteomes" id="UP000195913"/>
    </source>
</evidence>
<keyword evidence="4" id="KW-0560">Oxidoreductase</keyword>
<dbReference type="RefSeq" id="WP_086996564.1">
    <property type="nucleotide sequence ID" value="NZ_FUHW01000022.1"/>
</dbReference>
<dbReference type="EMBL" id="FUHW01000022">
    <property type="protein sequence ID" value="SJM58658.1"/>
    <property type="molecule type" value="Genomic_DNA"/>
</dbReference>
<dbReference type="SUPFAM" id="SSF55424">
    <property type="entry name" value="FAD/NAD-linked reductases, dimerisation (C-terminal) domain"/>
    <property type="match status" value="1"/>
</dbReference>
<dbReference type="PANTHER" id="PTHR43557:SF2">
    <property type="entry name" value="RIESKE DOMAIN-CONTAINING PROTEIN-RELATED"/>
    <property type="match status" value="1"/>
</dbReference>
<organism evidence="7 8">
    <name type="scientific">Arthrobacter rhombi</name>
    <dbReference type="NCBI Taxonomy" id="71253"/>
    <lineage>
        <taxon>Bacteria</taxon>
        <taxon>Bacillati</taxon>
        <taxon>Actinomycetota</taxon>
        <taxon>Actinomycetes</taxon>
        <taxon>Micrococcales</taxon>
        <taxon>Micrococcaceae</taxon>
        <taxon>Arthrobacter</taxon>
    </lineage>
</organism>
<dbReference type="Proteomes" id="UP000195913">
    <property type="component" value="Unassembled WGS sequence"/>
</dbReference>
<dbReference type="GO" id="GO:0005737">
    <property type="term" value="C:cytoplasm"/>
    <property type="evidence" value="ECO:0007669"/>
    <property type="project" value="TreeGrafter"/>
</dbReference>
<dbReference type="InterPro" id="IPR028202">
    <property type="entry name" value="Reductase_C"/>
</dbReference>
<feature type="domain" description="FAD/NAD(P)-binding" evidence="5">
    <location>
        <begin position="21"/>
        <end position="315"/>
    </location>
</feature>
<dbReference type="InterPro" id="IPR036188">
    <property type="entry name" value="FAD/NAD-bd_sf"/>
</dbReference>
<dbReference type="Gene3D" id="3.50.50.60">
    <property type="entry name" value="FAD/NAD(P)-binding domain"/>
    <property type="match status" value="2"/>
</dbReference>
<dbReference type="InterPro" id="IPR050446">
    <property type="entry name" value="FAD-oxidoreductase/Apoptosis"/>
</dbReference>
<dbReference type="Pfam" id="PF07992">
    <property type="entry name" value="Pyr_redox_2"/>
    <property type="match status" value="1"/>
</dbReference>
<evidence type="ECO:0000259" key="5">
    <source>
        <dbReference type="Pfam" id="PF07992"/>
    </source>
</evidence>
<evidence type="ECO:0000256" key="1">
    <source>
        <dbReference type="ARBA" id="ARBA00001974"/>
    </source>
</evidence>
<comment type="cofactor">
    <cofactor evidence="1">
        <name>FAD</name>
        <dbReference type="ChEBI" id="CHEBI:57692"/>
    </cofactor>
</comment>
<evidence type="ECO:0000313" key="7">
    <source>
        <dbReference type="EMBL" id="SJM58658.1"/>
    </source>
</evidence>
<evidence type="ECO:0000256" key="4">
    <source>
        <dbReference type="ARBA" id="ARBA00023002"/>
    </source>
</evidence>
<keyword evidence="2" id="KW-0285">Flavoprotein</keyword>
<feature type="domain" description="Reductase C-terminal" evidence="6">
    <location>
        <begin position="334"/>
        <end position="418"/>
    </location>
</feature>
<sequence length="419" mass="43997">MNTESSTASNRGNPSSGPEASVLIIGAGLAGFSTARQLRSLGHTGRVRIVDPEGLPYDRPPLSKDYLLGRTDQTGLLLADAAWCEEHEIEILTGAVASLHPATGEVVLVDGTVLDADVLVLATGGTARKLSIPGGDLGTVLELRNRDDADRLRHALLPGIRLAIIGAGLIGAETASAARELGAVVVLIDPMDPPLVPAVGPELARRLHDMHAEKGVTVVTGIPESITRNEGQHIIALANGEEIIADAVLVGVGITPNTALAEASGLEVDGGIIVDSQQRTSHRRVYAVGDCARTRTVEGVLKRRAEHWENAMNSGHQAASAIAGVDAPTQRADWFWSDRHGVHVEGVGSMTEPGTTVIREADGVPVMAFRVDGEGYLLGCATVDGGLAVKAARRIIDRRIRVDPAHLADPTVNLKKLAR</sequence>
<evidence type="ECO:0000256" key="3">
    <source>
        <dbReference type="ARBA" id="ARBA00022827"/>
    </source>
</evidence>
<name>A0A1R4FRV4_9MICC</name>
<gene>
    <name evidence="7" type="ORF">FM101_05435</name>
</gene>
<dbReference type="PRINTS" id="PR00411">
    <property type="entry name" value="PNDRDTASEI"/>
</dbReference>
<evidence type="ECO:0000256" key="2">
    <source>
        <dbReference type="ARBA" id="ARBA00022630"/>
    </source>
</evidence>
<keyword evidence="3" id="KW-0274">FAD</keyword>